<reference evidence="1" key="1">
    <citation type="submission" date="2014-09" db="EMBL/GenBank/DDBJ databases">
        <authorList>
            <person name="Magalhaes I.L.F."/>
            <person name="Oliveira U."/>
            <person name="Santos F.R."/>
            <person name="Vidigal T.H.D.A."/>
            <person name="Brescovit A.D."/>
            <person name="Santos A.J."/>
        </authorList>
    </citation>
    <scope>NUCLEOTIDE SEQUENCE</scope>
    <source>
        <tissue evidence="1">Shoot tissue taken approximately 20 cm above the soil surface</tissue>
    </source>
</reference>
<evidence type="ECO:0000313" key="1">
    <source>
        <dbReference type="EMBL" id="JAD58052.1"/>
    </source>
</evidence>
<dbReference type="EMBL" id="GBRH01239843">
    <property type="protein sequence ID" value="JAD58052.1"/>
    <property type="molecule type" value="Transcribed_RNA"/>
</dbReference>
<dbReference type="AlphaFoldDB" id="A0A0A9BFJ2"/>
<name>A0A0A9BFJ2_ARUDO</name>
<organism evidence="1">
    <name type="scientific">Arundo donax</name>
    <name type="common">Giant reed</name>
    <name type="synonym">Donax arundinaceus</name>
    <dbReference type="NCBI Taxonomy" id="35708"/>
    <lineage>
        <taxon>Eukaryota</taxon>
        <taxon>Viridiplantae</taxon>
        <taxon>Streptophyta</taxon>
        <taxon>Embryophyta</taxon>
        <taxon>Tracheophyta</taxon>
        <taxon>Spermatophyta</taxon>
        <taxon>Magnoliopsida</taxon>
        <taxon>Liliopsida</taxon>
        <taxon>Poales</taxon>
        <taxon>Poaceae</taxon>
        <taxon>PACMAD clade</taxon>
        <taxon>Arundinoideae</taxon>
        <taxon>Arundineae</taxon>
        <taxon>Arundo</taxon>
    </lineage>
</organism>
<accession>A0A0A9BFJ2</accession>
<reference evidence="1" key="2">
    <citation type="journal article" date="2015" name="Data Brief">
        <title>Shoot transcriptome of the giant reed, Arundo donax.</title>
        <authorList>
            <person name="Barrero R.A."/>
            <person name="Guerrero F.D."/>
            <person name="Moolhuijzen P."/>
            <person name="Goolsby J.A."/>
            <person name="Tidwell J."/>
            <person name="Bellgard S.E."/>
            <person name="Bellgard M.I."/>
        </authorList>
    </citation>
    <scope>NUCLEOTIDE SEQUENCE</scope>
    <source>
        <tissue evidence="1">Shoot tissue taken approximately 20 cm above the soil surface</tissue>
    </source>
</reference>
<sequence>MSMFLGNILPVSSEKIDLKKLLENVAYLTH</sequence>
<protein>
    <submittedName>
        <fullName evidence="1">Uncharacterized protein</fullName>
    </submittedName>
</protein>
<proteinExistence type="predicted"/>